<evidence type="ECO:0000256" key="2">
    <source>
        <dbReference type="SAM" id="Phobius"/>
    </source>
</evidence>
<dbReference type="PANTHER" id="PTHR35895">
    <property type="entry name" value="CHROMOSOME 16, WHOLE GENOME SHOTGUN SEQUENCE"/>
    <property type="match status" value="1"/>
</dbReference>
<name>A0AAW0QYB8_9PEZI</name>
<evidence type="ECO:0000313" key="3">
    <source>
        <dbReference type="EMBL" id="KAK8115368.1"/>
    </source>
</evidence>
<dbReference type="InterPro" id="IPR046368">
    <property type="entry name" value="Tag1"/>
</dbReference>
<dbReference type="Pfam" id="PF12505">
    <property type="entry name" value="DUF3712"/>
    <property type="match status" value="1"/>
</dbReference>
<dbReference type="AlphaFoldDB" id="A0AAW0QYB8"/>
<dbReference type="InterPro" id="IPR022185">
    <property type="entry name" value="DUF3712"/>
</dbReference>
<proteinExistence type="predicted"/>
<keyword evidence="4" id="KW-1185">Reference proteome</keyword>
<dbReference type="GO" id="GO:0000329">
    <property type="term" value="C:fungal-type vacuole membrane"/>
    <property type="evidence" value="ECO:0007669"/>
    <property type="project" value="InterPro"/>
</dbReference>
<sequence>MHYSPASKGNAPYKTKDPAMITPAMTRDSEDDLDDPEKAYAEPARVGKRAKVRRHCARFWWCYAIAVIIFAAIMLPVLFLKIIPAVAQRVVDNTDLPIKSVTFKAVSSDLIQISLTTSLDMPKGLNVGLDPFSLYMYNPGTEGGFYPYLSLDMKALSLSGNTEISVQDQMLPVSNHTEFNSWLNRTFVNNTTEISVRGDTTAHLGALKMGIHLAKTVPLAGLRKLDGMKLEGMKLVLPPEADGTNMVGNFTLPNWSQVLTLDLGDITLDVLAGETVVGNATMRDVVLPPGNTTLPFRGRLSVPTLVDNFGGLLSSQGAALGRGRLTLGLRGGRVEVLGDVVDSVASRNSTASLPGLLGLAGDVLGKGLQGTLDKLMGDLNITVPALPGETSSGGGGDGGEGLLGQGDLGGWLIS</sequence>
<evidence type="ECO:0000313" key="4">
    <source>
        <dbReference type="Proteomes" id="UP001392437"/>
    </source>
</evidence>
<protein>
    <submittedName>
        <fullName evidence="3">Uncharacterized protein</fullName>
    </submittedName>
</protein>
<comment type="caution">
    <text evidence="3">The sequence shown here is derived from an EMBL/GenBank/DDBJ whole genome shotgun (WGS) entry which is preliminary data.</text>
</comment>
<organism evidence="3 4">
    <name type="scientific">Apiospora kogelbergensis</name>
    <dbReference type="NCBI Taxonomy" id="1337665"/>
    <lineage>
        <taxon>Eukaryota</taxon>
        <taxon>Fungi</taxon>
        <taxon>Dikarya</taxon>
        <taxon>Ascomycota</taxon>
        <taxon>Pezizomycotina</taxon>
        <taxon>Sordariomycetes</taxon>
        <taxon>Xylariomycetidae</taxon>
        <taxon>Amphisphaeriales</taxon>
        <taxon>Apiosporaceae</taxon>
        <taxon>Apiospora</taxon>
    </lineage>
</organism>
<keyword evidence="2" id="KW-0472">Membrane</keyword>
<gene>
    <name evidence="3" type="ORF">PG999_007437</name>
</gene>
<dbReference type="Proteomes" id="UP001392437">
    <property type="component" value="Unassembled WGS sequence"/>
</dbReference>
<evidence type="ECO:0000256" key="1">
    <source>
        <dbReference type="SAM" id="MobiDB-lite"/>
    </source>
</evidence>
<reference evidence="3 4" key="1">
    <citation type="submission" date="2023-01" db="EMBL/GenBank/DDBJ databases">
        <title>Analysis of 21 Apiospora genomes using comparative genomics revels a genus with tremendous synthesis potential of carbohydrate active enzymes and secondary metabolites.</title>
        <authorList>
            <person name="Sorensen T."/>
        </authorList>
    </citation>
    <scope>NUCLEOTIDE SEQUENCE [LARGE SCALE GENOMIC DNA]</scope>
    <source>
        <strain evidence="3 4">CBS 117206</strain>
    </source>
</reference>
<feature type="compositionally biased region" description="Gly residues" evidence="1">
    <location>
        <begin position="391"/>
        <end position="414"/>
    </location>
</feature>
<dbReference type="EMBL" id="JAQQWP010000006">
    <property type="protein sequence ID" value="KAK8115368.1"/>
    <property type="molecule type" value="Genomic_DNA"/>
</dbReference>
<feature type="region of interest" description="Disordered" evidence="1">
    <location>
        <begin position="1"/>
        <end position="36"/>
    </location>
</feature>
<feature type="region of interest" description="Disordered" evidence="1">
    <location>
        <begin position="386"/>
        <end position="414"/>
    </location>
</feature>
<dbReference type="PANTHER" id="PTHR35895:SF2">
    <property type="match status" value="1"/>
</dbReference>
<keyword evidence="2" id="KW-0812">Transmembrane</keyword>
<keyword evidence="2" id="KW-1133">Transmembrane helix</keyword>
<feature type="transmembrane region" description="Helical" evidence="2">
    <location>
        <begin position="59"/>
        <end position="80"/>
    </location>
</feature>
<accession>A0AAW0QYB8</accession>